<dbReference type="InterPro" id="IPR036388">
    <property type="entry name" value="WH-like_DNA-bd_sf"/>
</dbReference>
<dbReference type="InterPro" id="IPR011991">
    <property type="entry name" value="ArsR-like_HTH"/>
</dbReference>
<dbReference type="Pfam" id="PF01638">
    <property type="entry name" value="HxlR"/>
    <property type="match status" value="1"/>
</dbReference>
<gene>
    <name evidence="5" type="primary">hxlR_2</name>
    <name evidence="5" type="ORF">NCTC13156_01605</name>
</gene>
<keyword evidence="2" id="KW-0238">DNA-binding</keyword>
<dbReference type="Gene3D" id="1.10.10.10">
    <property type="entry name" value="Winged helix-like DNA-binding domain superfamily/Winged helix DNA-binding domain"/>
    <property type="match status" value="1"/>
</dbReference>
<sequence>MAKRKKDSEIHLDITAEKRQKLESYHCTMEAGIAMIGGKYKIMIIYHLMKGALRYNQIAKALPNATPKMLSQQLKELESDGIITRTLYPVVPPKTEYSLTRLGEALKPVIESLCAWSQGYYEACGVEDIHKSELPDKTNCPK</sequence>
<evidence type="ECO:0000259" key="4">
    <source>
        <dbReference type="PROSITE" id="PS51118"/>
    </source>
</evidence>
<evidence type="ECO:0000256" key="3">
    <source>
        <dbReference type="ARBA" id="ARBA00023163"/>
    </source>
</evidence>
<dbReference type="PROSITE" id="PS51118">
    <property type="entry name" value="HTH_HXLR"/>
    <property type="match status" value="1"/>
</dbReference>
<dbReference type="RefSeq" id="WP_115057173.1">
    <property type="nucleotide sequence ID" value="NZ_UGJF01000001.1"/>
</dbReference>
<reference evidence="5 6" key="1">
    <citation type="submission" date="2018-06" db="EMBL/GenBank/DDBJ databases">
        <authorList>
            <consortium name="Pathogen Informatics"/>
            <person name="Doyle S."/>
        </authorList>
    </citation>
    <scope>NUCLEOTIDE SEQUENCE [LARGE SCALE GENOMIC DNA]</scope>
    <source>
        <strain evidence="5 6">NCTC13156</strain>
    </source>
</reference>
<dbReference type="EMBL" id="UGJF01000001">
    <property type="protein sequence ID" value="STQ88751.1"/>
    <property type="molecule type" value="Genomic_DNA"/>
</dbReference>
<dbReference type="GO" id="GO:0003677">
    <property type="term" value="F:DNA binding"/>
    <property type="evidence" value="ECO:0007669"/>
    <property type="project" value="UniProtKB-KW"/>
</dbReference>
<dbReference type="SUPFAM" id="SSF46785">
    <property type="entry name" value="Winged helix' DNA-binding domain"/>
    <property type="match status" value="1"/>
</dbReference>
<dbReference type="GO" id="GO:0006355">
    <property type="term" value="P:regulation of DNA-templated transcription"/>
    <property type="evidence" value="ECO:0007669"/>
    <property type="project" value="UniProtKB-ARBA"/>
</dbReference>
<feature type="domain" description="HTH hxlR-type" evidence="4">
    <location>
        <begin position="27"/>
        <end position="125"/>
    </location>
</feature>
<evidence type="ECO:0000256" key="2">
    <source>
        <dbReference type="ARBA" id="ARBA00023125"/>
    </source>
</evidence>
<dbReference type="Proteomes" id="UP000255269">
    <property type="component" value="Unassembled WGS sequence"/>
</dbReference>
<protein>
    <submittedName>
        <fullName evidence="5">HTH-type transcriptional activator hxlR</fullName>
    </submittedName>
</protein>
<accession>A0A377Q2M3</accession>
<dbReference type="AlphaFoldDB" id="A0A377Q2M3"/>
<organism evidence="5 6">
    <name type="scientific">Helicobacter pullorum</name>
    <dbReference type="NCBI Taxonomy" id="35818"/>
    <lineage>
        <taxon>Bacteria</taxon>
        <taxon>Pseudomonadati</taxon>
        <taxon>Campylobacterota</taxon>
        <taxon>Epsilonproteobacteria</taxon>
        <taxon>Campylobacterales</taxon>
        <taxon>Helicobacteraceae</taxon>
        <taxon>Helicobacter</taxon>
    </lineage>
</organism>
<dbReference type="PANTHER" id="PTHR33204">
    <property type="entry name" value="TRANSCRIPTIONAL REGULATOR, MARR FAMILY"/>
    <property type="match status" value="1"/>
</dbReference>
<keyword evidence="3" id="KW-0804">Transcription</keyword>
<evidence type="ECO:0000313" key="5">
    <source>
        <dbReference type="EMBL" id="STQ88751.1"/>
    </source>
</evidence>
<dbReference type="InterPro" id="IPR002577">
    <property type="entry name" value="HTH_HxlR"/>
</dbReference>
<evidence type="ECO:0000313" key="6">
    <source>
        <dbReference type="Proteomes" id="UP000255269"/>
    </source>
</evidence>
<dbReference type="PANTHER" id="PTHR33204:SF29">
    <property type="entry name" value="TRANSCRIPTIONAL REGULATOR"/>
    <property type="match status" value="1"/>
</dbReference>
<evidence type="ECO:0000256" key="1">
    <source>
        <dbReference type="ARBA" id="ARBA00023015"/>
    </source>
</evidence>
<name>A0A377Q2M3_9HELI</name>
<keyword evidence="1" id="KW-0805">Transcription regulation</keyword>
<proteinExistence type="predicted"/>
<dbReference type="InterPro" id="IPR036390">
    <property type="entry name" value="WH_DNA-bd_sf"/>
</dbReference>
<dbReference type="CDD" id="cd00090">
    <property type="entry name" value="HTH_ARSR"/>
    <property type="match status" value="1"/>
</dbReference>